<reference evidence="4" key="4">
    <citation type="journal article" date="2015" name="G3 (Bethesda)">
        <title>Genome sequences of three phytopathogenic species of the Magnaporthaceae family of fungi.</title>
        <authorList>
            <person name="Okagaki L.H."/>
            <person name="Nunes C.C."/>
            <person name="Sailsbery J."/>
            <person name="Clay B."/>
            <person name="Brown D."/>
            <person name="John T."/>
            <person name="Oh Y."/>
            <person name="Young N."/>
            <person name="Fitzgerald M."/>
            <person name="Haas B.J."/>
            <person name="Zeng Q."/>
            <person name="Young S."/>
            <person name="Adiconis X."/>
            <person name="Fan L."/>
            <person name="Levin J.Z."/>
            <person name="Mitchell T.K."/>
            <person name="Okubara P.A."/>
            <person name="Farman M.L."/>
            <person name="Kohn L.M."/>
            <person name="Birren B."/>
            <person name="Ma L.-J."/>
            <person name="Dean R.A."/>
        </authorList>
    </citation>
    <scope>NUCLEOTIDE SEQUENCE</scope>
    <source>
        <strain evidence="4">R3-111a-1</strain>
    </source>
</reference>
<feature type="domain" description="Heterokaryon incompatibility" evidence="2">
    <location>
        <begin position="160"/>
        <end position="263"/>
    </location>
</feature>
<evidence type="ECO:0000313" key="3">
    <source>
        <dbReference type="EMBL" id="EJT80211.1"/>
    </source>
</evidence>
<protein>
    <recommendedName>
        <fullName evidence="2">Heterokaryon incompatibility domain-containing protein</fullName>
    </recommendedName>
</protein>
<feature type="compositionally biased region" description="Polar residues" evidence="1">
    <location>
        <begin position="66"/>
        <end position="81"/>
    </location>
</feature>
<dbReference type="HOGENOM" id="CLU_004184_11_0_1"/>
<feature type="region of interest" description="Disordered" evidence="1">
    <location>
        <begin position="64"/>
        <end position="114"/>
    </location>
</feature>
<dbReference type="Proteomes" id="UP000006039">
    <property type="component" value="Unassembled WGS sequence"/>
</dbReference>
<dbReference type="PANTHER" id="PTHR24148:SF73">
    <property type="entry name" value="HET DOMAIN PROTEIN (AFU_ORTHOLOGUE AFUA_8G01020)"/>
    <property type="match status" value="1"/>
</dbReference>
<feature type="region of interest" description="Disordered" evidence="1">
    <location>
        <begin position="1"/>
        <end position="22"/>
    </location>
</feature>
<accession>J3NG21</accession>
<evidence type="ECO:0000256" key="1">
    <source>
        <dbReference type="SAM" id="MobiDB-lite"/>
    </source>
</evidence>
<dbReference type="Pfam" id="PF06985">
    <property type="entry name" value="HET"/>
    <property type="match status" value="1"/>
</dbReference>
<name>J3NG21_GAET3</name>
<dbReference type="OrthoDB" id="194358at2759"/>
<reference evidence="3" key="3">
    <citation type="submission" date="2010-09" db="EMBL/GenBank/DDBJ databases">
        <title>Annotation of Gaeumannomyces graminis var. tritici R3-111a-1.</title>
        <authorList>
            <consortium name="The Broad Institute Genome Sequencing Platform"/>
            <person name="Ma L.-J."/>
            <person name="Dead R."/>
            <person name="Young S.K."/>
            <person name="Zeng Q."/>
            <person name="Gargeya S."/>
            <person name="Fitzgerald M."/>
            <person name="Haas B."/>
            <person name="Abouelleil A."/>
            <person name="Alvarado L."/>
            <person name="Arachchi H.M."/>
            <person name="Berlin A."/>
            <person name="Brown A."/>
            <person name="Chapman S.B."/>
            <person name="Chen Z."/>
            <person name="Dunbar C."/>
            <person name="Freedman E."/>
            <person name="Gearin G."/>
            <person name="Gellesch M."/>
            <person name="Goldberg J."/>
            <person name="Griggs A."/>
            <person name="Gujja S."/>
            <person name="Heiman D."/>
            <person name="Howarth C."/>
            <person name="Larson L."/>
            <person name="Lui A."/>
            <person name="MacDonald P.J.P."/>
            <person name="Mehta T."/>
            <person name="Montmayeur A."/>
            <person name="Murphy C."/>
            <person name="Neiman D."/>
            <person name="Pearson M."/>
            <person name="Priest M."/>
            <person name="Roberts A."/>
            <person name="Saif S."/>
            <person name="Shea T."/>
            <person name="Shenoy N."/>
            <person name="Sisk P."/>
            <person name="Stolte C."/>
            <person name="Sykes S."/>
            <person name="Yandava C."/>
            <person name="Wortman J."/>
            <person name="Nusbaum C."/>
            <person name="Birren B."/>
        </authorList>
    </citation>
    <scope>NUCLEOTIDE SEQUENCE</scope>
    <source>
        <strain evidence="3">R3-111a-1</strain>
    </source>
</reference>
<dbReference type="InterPro" id="IPR010730">
    <property type="entry name" value="HET"/>
</dbReference>
<sequence>MSVMKEECRSGKHRDNCRSSEEPCPLNLLSNQLVLFYYFSAGYLEVVWKRDTLDAQEQACMDTEPASLQTQHHTNTRSMSAKPSLGAANQSRRRGTITDDKLDGSGGSAPPAFSYRGLELDKEKGSNLRLVSIEPSSTATNDDAMACTLSVRPFEDRPRFEALSYMWGPETPPGECPEILLNGVRFPVRANLLGALQYLRSEKRASAGEAEPETRLYWIDAICINQEDIEERNQQVPRMRHIYFRASTVVVWLGAGYANIQDRIPELSIEPPSVSGDAYPKDEADMVQRLQNDAYWSRLLQDHQKADCSEPRDKVYGLLGLASDASGFPVDYRKSLMTIWEDTMVFLNVNRLIGDGSEIMQTGQLIKYLLASRAPNPLAQLVPRGDTPLVREDTHNGRSFQLDAKYLGSVVYLGPSTTELIAQLSAVDVWDAAVQDTFHDTERGQACLESDRLQDSLWTISRETLKRACFNQTSSIRWSPSPVGPVYYTAEWSTKARAASRVPASEDANTQLEAMRKAQPIDQSDPRLVLLKNWPWSYEGNTERKVGVASDSVLAGDSLYWVKPSRTALLVRSGFTEPGKVYCQVVGTALVAEDLVSLRDKHYQNWETTYKGDTILVDAMTIFTILE</sequence>
<feature type="compositionally biased region" description="Basic and acidic residues" evidence="1">
    <location>
        <begin position="1"/>
        <end position="21"/>
    </location>
</feature>
<reference evidence="5" key="1">
    <citation type="submission" date="2010-07" db="EMBL/GenBank/DDBJ databases">
        <title>The genome sequence of Gaeumannomyces graminis var. tritici strain R3-111a-1.</title>
        <authorList>
            <consortium name="The Broad Institute Genome Sequencing Platform"/>
            <person name="Ma L.-J."/>
            <person name="Dead R."/>
            <person name="Young S."/>
            <person name="Zeng Q."/>
            <person name="Koehrsen M."/>
            <person name="Alvarado L."/>
            <person name="Berlin A."/>
            <person name="Chapman S.B."/>
            <person name="Chen Z."/>
            <person name="Freedman E."/>
            <person name="Gellesch M."/>
            <person name="Goldberg J."/>
            <person name="Griggs A."/>
            <person name="Gujja S."/>
            <person name="Heilman E.R."/>
            <person name="Heiman D."/>
            <person name="Hepburn T."/>
            <person name="Howarth C."/>
            <person name="Jen D."/>
            <person name="Larson L."/>
            <person name="Mehta T."/>
            <person name="Neiman D."/>
            <person name="Pearson M."/>
            <person name="Roberts A."/>
            <person name="Saif S."/>
            <person name="Shea T."/>
            <person name="Shenoy N."/>
            <person name="Sisk P."/>
            <person name="Stolte C."/>
            <person name="Sykes S."/>
            <person name="Walk T."/>
            <person name="White J."/>
            <person name="Yandava C."/>
            <person name="Haas B."/>
            <person name="Nusbaum C."/>
            <person name="Birren B."/>
        </authorList>
    </citation>
    <scope>NUCLEOTIDE SEQUENCE [LARGE SCALE GENOMIC DNA]</scope>
    <source>
        <strain evidence="5">R3-111a-1</strain>
    </source>
</reference>
<dbReference type="STRING" id="644352.J3NG21"/>
<proteinExistence type="predicted"/>
<organism evidence="3">
    <name type="scientific">Gaeumannomyces tritici (strain R3-111a-1)</name>
    <name type="common">Wheat and barley take-all root rot fungus</name>
    <name type="synonym">Gaeumannomyces graminis var. tritici</name>
    <dbReference type="NCBI Taxonomy" id="644352"/>
    <lineage>
        <taxon>Eukaryota</taxon>
        <taxon>Fungi</taxon>
        <taxon>Dikarya</taxon>
        <taxon>Ascomycota</taxon>
        <taxon>Pezizomycotina</taxon>
        <taxon>Sordariomycetes</taxon>
        <taxon>Sordariomycetidae</taxon>
        <taxon>Magnaporthales</taxon>
        <taxon>Magnaporthaceae</taxon>
        <taxon>Gaeumannomyces</taxon>
    </lineage>
</organism>
<keyword evidence="5" id="KW-1185">Reference proteome</keyword>
<dbReference type="GeneID" id="20340672"/>
<reference evidence="3" key="2">
    <citation type="submission" date="2010-07" db="EMBL/GenBank/DDBJ databases">
        <authorList>
            <consortium name="The Broad Institute Genome Sequencing Platform"/>
            <consortium name="Broad Institute Genome Sequencing Center for Infectious Disease"/>
            <person name="Ma L.-J."/>
            <person name="Dead R."/>
            <person name="Young S."/>
            <person name="Zeng Q."/>
            <person name="Koehrsen M."/>
            <person name="Alvarado L."/>
            <person name="Berlin A."/>
            <person name="Chapman S.B."/>
            <person name="Chen Z."/>
            <person name="Freedman E."/>
            <person name="Gellesch M."/>
            <person name="Goldberg J."/>
            <person name="Griggs A."/>
            <person name="Gujja S."/>
            <person name="Heilman E.R."/>
            <person name="Heiman D."/>
            <person name="Hepburn T."/>
            <person name="Howarth C."/>
            <person name="Jen D."/>
            <person name="Larson L."/>
            <person name="Mehta T."/>
            <person name="Neiman D."/>
            <person name="Pearson M."/>
            <person name="Roberts A."/>
            <person name="Saif S."/>
            <person name="Shea T."/>
            <person name="Shenoy N."/>
            <person name="Sisk P."/>
            <person name="Stolte C."/>
            <person name="Sykes S."/>
            <person name="Walk T."/>
            <person name="White J."/>
            <person name="Yandava C."/>
            <person name="Haas B."/>
            <person name="Nusbaum C."/>
            <person name="Birren B."/>
        </authorList>
    </citation>
    <scope>NUCLEOTIDE SEQUENCE</scope>
    <source>
        <strain evidence="3">R3-111a-1</strain>
    </source>
</reference>
<dbReference type="InterPro" id="IPR052895">
    <property type="entry name" value="HetReg/Transcr_Mod"/>
</dbReference>
<dbReference type="eggNOG" id="ENOG502SUZ5">
    <property type="taxonomic scope" value="Eukaryota"/>
</dbReference>
<reference evidence="4" key="5">
    <citation type="submission" date="2018-04" db="UniProtKB">
        <authorList>
            <consortium name="EnsemblFungi"/>
        </authorList>
    </citation>
    <scope>IDENTIFICATION</scope>
    <source>
        <strain evidence="4">R3-111a-1</strain>
    </source>
</reference>
<dbReference type="EMBL" id="GL385395">
    <property type="protein sequence ID" value="EJT80211.1"/>
    <property type="molecule type" value="Genomic_DNA"/>
</dbReference>
<dbReference type="AlphaFoldDB" id="J3NG21"/>
<evidence type="ECO:0000313" key="4">
    <source>
        <dbReference type="EnsemblFungi" id="EJT80211"/>
    </source>
</evidence>
<dbReference type="PANTHER" id="PTHR24148">
    <property type="entry name" value="ANKYRIN REPEAT DOMAIN-CONTAINING PROTEIN 39 HOMOLOG-RELATED"/>
    <property type="match status" value="1"/>
</dbReference>
<evidence type="ECO:0000259" key="2">
    <source>
        <dbReference type="Pfam" id="PF06985"/>
    </source>
</evidence>
<dbReference type="EnsemblFungi" id="EJT80211">
    <property type="protein sequence ID" value="EJT80211"/>
    <property type="gene ID" value="GGTG_00214"/>
</dbReference>
<dbReference type="RefSeq" id="XP_009216220.1">
    <property type="nucleotide sequence ID" value="XM_009217956.1"/>
</dbReference>
<gene>
    <name evidence="4" type="primary">20340672</name>
    <name evidence="3" type="ORF">GGTG_00214</name>
</gene>
<dbReference type="VEuPathDB" id="FungiDB:GGTG_00214"/>
<evidence type="ECO:0000313" key="5">
    <source>
        <dbReference type="Proteomes" id="UP000006039"/>
    </source>
</evidence>